<dbReference type="EMBL" id="CP012850">
    <property type="protein sequence ID" value="ALI34717.1"/>
    <property type="molecule type" value="Genomic_DNA"/>
</dbReference>
<name>A0A654LUR2_9ARCH</name>
<proteinExistence type="predicted"/>
<feature type="compositionally biased region" description="Low complexity" evidence="1">
    <location>
        <begin position="88"/>
        <end position="107"/>
    </location>
</feature>
<feature type="region of interest" description="Disordered" evidence="1">
    <location>
        <begin position="77"/>
        <end position="169"/>
    </location>
</feature>
<keyword evidence="3" id="KW-1185">Reference proteome</keyword>
<evidence type="ECO:0000256" key="1">
    <source>
        <dbReference type="SAM" id="MobiDB-lite"/>
    </source>
</evidence>
<feature type="compositionally biased region" description="Gly residues" evidence="1">
    <location>
        <begin position="108"/>
        <end position="126"/>
    </location>
</feature>
<organism evidence="2 3">
    <name type="scientific">Candidatus Nitrosocosmicus oleophilus</name>
    <dbReference type="NCBI Taxonomy" id="1353260"/>
    <lineage>
        <taxon>Archaea</taxon>
        <taxon>Nitrososphaerota</taxon>
        <taxon>Nitrososphaeria</taxon>
        <taxon>Nitrososphaerales</taxon>
        <taxon>Nitrososphaeraceae</taxon>
        <taxon>Candidatus Nitrosocosmicus</taxon>
    </lineage>
</organism>
<dbReference type="KEGG" id="taa:NMY3_00505"/>
<protein>
    <recommendedName>
        <fullName evidence="4">Zinc-ribbon domain-containing protein</fullName>
    </recommendedName>
</protein>
<dbReference type="RefSeq" id="WP_231100190.1">
    <property type="nucleotide sequence ID" value="NZ_CP012850.1"/>
</dbReference>
<feature type="compositionally biased region" description="Low complexity" evidence="1">
    <location>
        <begin position="127"/>
        <end position="158"/>
    </location>
</feature>
<evidence type="ECO:0000313" key="3">
    <source>
        <dbReference type="Proteomes" id="UP000058925"/>
    </source>
</evidence>
<evidence type="ECO:0000313" key="2">
    <source>
        <dbReference type="EMBL" id="ALI34717.1"/>
    </source>
</evidence>
<reference evidence="3" key="1">
    <citation type="submission" date="2015-10" db="EMBL/GenBank/DDBJ databases">
        <title>Niche specialization of a soil ammonia-oxidizing archaeon, Candidatus Nitrosocosmicus oleophilus.</title>
        <authorList>
            <person name="Jung M.-Y."/>
            <person name="Rhee S.-K."/>
        </authorList>
    </citation>
    <scope>NUCLEOTIDE SEQUENCE [LARGE SCALE GENOMIC DNA]</scope>
    <source>
        <strain evidence="3">MY3</strain>
    </source>
</reference>
<accession>A0A654LUR2</accession>
<dbReference type="AlphaFoldDB" id="A0A654LUR2"/>
<evidence type="ECO:0008006" key="4">
    <source>
        <dbReference type="Google" id="ProtNLM"/>
    </source>
</evidence>
<sequence>MSFGVDTLGLLIEKLKQLVNDTQDNYESFFDSTQLFKQGKMESNEYFSRMGEFLVSSSALNFLACRVILELKTALDKTGSTKGKGERSSTSPPSTSPSTFPSSYPSGSGNGGSGSYSGGGGGGFGVDGFISAGGHAGSPSPSPSPSHSTYPSAPSSTSEEYDFPLPQEVPTYKPVDIIITKQDSLDSKGLKKNCIVCAASIPKQAKFCNKCGNSQ</sequence>
<dbReference type="GeneID" id="60420676"/>
<dbReference type="Proteomes" id="UP000058925">
    <property type="component" value="Chromosome"/>
</dbReference>
<gene>
    <name evidence="2" type="ORF">NMY3_00505</name>
</gene>